<sequence length="97" mass="10602">LTVLKHVKNPLEVVLGDGHKLSAVAQELSYNLLSVLKAVERGNCIKFGKLSCIIRDPNHRPIAVAEKIGGLYQVNTTLVYVNSATSCQETTKEDIIN</sequence>
<evidence type="ECO:0000313" key="1">
    <source>
        <dbReference type="EnsemblMetazoa" id="Aqu2.1.13942_001"/>
    </source>
</evidence>
<dbReference type="AlphaFoldDB" id="A0A1X7TH40"/>
<name>A0A1X7TH40_AMPQE</name>
<protein>
    <submittedName>
        <fullName evidence="1">Uncharacterized protein</fullName>
    </submittedName>
</protein>
<reference evidence="1" key="1">
    <citation type="submission" date="2017-05" db="UniProtKB">
        <authorList>
            <consortium name="EnsemblMetazoa"/>
        </authorList>
    </citation>
    <scope>IDENTIFICATION</scope>
</reference>
<dbReference type="InParanoid" id="A0A1X7TH40"/>
<proteinExistence type="predicted"/>
<dbReference type="EnsemblMetazoa" id="Aqu2.1.13942_001">
    <property type="protein sequence ID" value="Aqu2.1.13942_001"/>
    <property type="gene ID" value="Aqu2.1.13942"/>
</dbReference>
<accession>A0A1X7TH40</accession>
<organism evidence="1">
    <name type="scientific">Amphimedon queenslandica</name>
    <name type="common">Sponge</name>
    <dbReference type="NCBI Taxonomy" id="400682"/>
    <lineage>
        <taxon>Eukaryota</taxon>
        <taxon>Metazoa</taxon>
        <taxon>Porifera</taxon>
        <taxon>Demospongiae</taxon>
        <taxon>Heteroscleromorpha</taxon>
        <taxon>Haplosclerida</taxon>
        <taxon>Niphatidae</taxon>
        <taxon>Amphimedon</taxon>
    </lineage>
</organism>